<evidence type="ECO:0000256" key="6">
    <source>
        <dbReference type="ARBA" id="ARBA00022723"/>
    </source>
</evidence>
<dbReference type="AlphaFoldDB" id="A0AA39LG16"/>
<sequence length="323" mass="36036">MERDADAIVLRKHCRIARKRLARLLVAGSDWNGTCLCVGDPSMLYMIRPLTRINCSLRNFVQRKMMHVKPIGALEDNYMYLVTDKLTGKAAVVDPVDVDKVMEVVKSEGVELVAALITHHHWDHAGGTKKLAEVMGNQFPIYGFGDGRIEQLNKVSTDQMVFKIGGLTVTCLHTPCHTTGHICYYVCDENEKVVFTGDTLFIAGCGRFFEGSAEDMNRALNVILSSLPDETKVYCGHEYTVANLLFAKSIEENNGDIDQKLKWAKQCSSDNTPTVPSTIGEEKLFNPFMRVSNPSVLGALKIDDPIEAMKKLREMKNSFKAKV</sequence>
<dbReference type="InterPro" id="IPR017782">
    <property type="entry name" value="Hydroxyacylglutathione_Hdrlase"/>
</dbReference>
<dbReference type="PANTHER" id="PTHR11935">
    <property type="entry name" value="BETA LACTAMASE DOMAIN"/>
    <property type="match status" value="1"/>
</dbReference>
<dbReference type="Gene3D" id="3.60.15.10">
    <property type="entry name" value="Ribonuclease Z/Hydroxyacylglutathione hydrolase-like"/>
    <property type="match status" value="1"/>
</dbReference>
<evidence type="ECO:0000256" key="2">
    <source>
        <dbReference type="ARBA" id="ARBA00001947"/>
    </source>
</evidence>
<evidence type="ECO:0000256" key="9">
    <source>
        <dbReference type="ARBA" id="ARBA00031044"/>
    </source>
</evidence>
<comment type="pathway">
    <text evidence="3">Secondary metabolite metabolism; methylglyoxal degradation; (R)-lactate from methylglyoxal: step 2/2.</text>
</comment>
<name>A0AA39LG16_9BILA</name>
<keyword evidence="12" id="KW-1185">Reference proteome</keyword>
<comment type="catalytic activity">
    <reaction evidence="1">
        <text>an S-(2-hydroxyacyl)glutathione + H2O = a 2-hydroxy carboxylate + glutathione + H(+)</text>
        <dbReference type="Rhea" id="RHEA:21864"/>
        <dbReference type="ChEBI" id="CHEBI:15377"/>
        <dbReference type="ChEBI" id="CHEBI:15378"/>
        <dbReference type="ChEBI" id="CHEBI:57925"/>
        <dbReference type="ChEBI" id="CHEBI:58896"/>
        <dbReference type="ChEBI" id="CHEBI:71261"/>
        <dbReference type="EC" id="3.1.2.6"/>
    </reaction>
</comment>
<dbReference type="CDD" id="cd07723">
    <property type="entry name" value="hydroxyacylglutathione_hydrolase_MBL-fold"/>
    <property type="match status" value="1"/>
</dbReference>
<evidence type="ECO:0000313" key="12">
    <source>
        <dbReference type="Proteomes" id="UP001175271"/>
    </source>
</evidence>
<keyword evidence="7" id="KW-0378">Hydrolase</keyword>
<comment type="similarity">
    <text evidence="4">Belongs to the metallo-beta-lactamase superfamily. Glyoxalase II family.</text>
</comment>
<dbReference type="PANTHER" id="PTHR11935:SF94">
    <property type="entry name" value="TENZING NORGAY, ISOFORM C"/>
    <property type="match status" value="1"/>
</dbReference>
<reference evidence="11" key="1">
    <citation type="submission" date="2023-06" db="EMBL/GenBank/DDBJ databases">
        <title>Genomic analysis of the entomopathogenic nematode Steinernema hermaphroditum.</title>
        <authorList>
            <person name="Schwarz E.M."/>
            <person name="Heppert J.K."/>
            <person name="Baniya A."/>
            <person name="Schwartz H.T."/>
            <person name="Tan C.-H."/>
            <person name="Antoshechkin I."/>
            <person name="Sternberg P.W."/>
            <person name="Goodrich-Blair H."/>
            <person name="Dillman A.R."/>
        </authorList>
    </citation>
    <scope>NUCLEOTIDE SEQUENCE</scope>
    <source>
        <strain evidence="11">PS9179</strain>
        <tissue evidence="11">Whole animal</tissue>
    </source>
</reference>
<evidence type="ECO:0000256" key="7">
    <source>
        <dbReference type="ARBA" id="ARBA00022801"/>
    </source>
</evidence>
<dbReference type="GO" id="GO:0046872">
    <property type="term" value="F:metal ion binding"/>
    <property type="evidence" value="ECO:0007669"/>
    <property type="project" value="UniProtKB-KW"/>
</dbReference>
<gene>
    <name evidence="11" type="ORF">QR680_001680</name>
</gene>
<comment type="cofactor">
    <cofactor evidence="2">
        <name>Zn(2+)</name>
        <dbReference type="ChEBI" id="CHEBI:29105"/>
    </cofactor>
</comment>
<dbReference type="InterPro" id="IPR035680">
    <property type="entry name" value="Clx_II_MBL"/>
</dbReference>
<evidence type="ECO:0000256" key="8">
    <source>
        <dbReference type="ARBA" id="ARBA00022833"/>
    </source>
</evidence>
<dbReference type="SUPFAM" id="SSF56281">
    <property type="entry name" value="Metallo-hydrolase/oxidoreductase"/>
    <property type="match status" value="1"/>
</dbReference>
<dbReference type="GO" id="GO:0019243">
    <property type="term" value="P:methylglyoxal catabolic process to D-lactate via S-lactoyl-glutathione"/>
    <property type="evidence" value="ECO:0007669"/>
    <property type="project" value="InterPro"/>
</dbReference>
<dbReference type="HAMAP" id="MF_01374">
    <property type="entry name" value="Glyoxalase_2"/>
    <property type="match status" value="1"/>
</dbReference>
<dbReference type="NCBIfam" id="TIGR03413">
    <property type="entry name" value="GSH_gloB"/>
    <property type="match status" value="1"/>
</dbReference>
<evidence type="ECO:0000256" key="4">
    <source>
        <dbReference type="ARBA" id="ARBA00006759"/>
    </source>
</evidence>
<evidence type="ECO:0000259" key="10">
    <source>
        <dbReference type="SMART" id="SM00849"/>
    </source>
</evidence>
<comment type="caution">
    <text evidence="11">The sequence shown here is derived from an EMBL/GenBank/DDBJ whole genome shotgun (WGS) entry which is preliminary data.</text>
</comment>
<dbReference type="Proteomes" id="UP001175271">
    <property type="component" value="Unassembled WGS sequence"/>
</dbReference>
<keyword evidence="6" id="KW-0479">Metal-binding</keyword>
<feature type="domain" description="Metallo-beta-lactamase" evidence="10">
    <location>
        <begin position="76"/>
        <end position="237"/>
    </location>
</feature>
<evidence type="ECO:0000313" key="11">
    <source>
        <dbReference type="EMBL" id="KAK0396346.1"/>
    </source>
</evidence>
<dbReference type="FunFam" id="3.60.15.10:FF:000019">
    <property type="entry name" value="Hydroxyacylglutathione hydrolase, mitochondrial"/>
    <property type="match status" value="1"/>
</dbReference>
<dbReference type="InterPro" id="IPR001279">
    <property type="entry name" value="Metallo-B-lactamas"/>
</dbReference>
<evidence type="ECO:0000256" key="3">
    <source>
        <dbReference type="ARBA" id="ARBA00004963"/>
    </source>
</evidence>
<protein>
    <recommendedName>
        <fullName evidence="5">hydroxyacylglutathione hydrolase</fullName>
        <ecNumber evidence="5">3.1.2.6</ecNumber>
    </recommendedName>
    <alternativeName>
        <fullName evidence="9">Glyoxalase II</fullName>
    </alternativeName>
</protein>
<evidence type="ECO:0000256" key="1">
    <source>
        <dbReference type="ARBA" id="ARBA00001623"/>
    </source>
</evidence>
<evidence type="ECO:0000256" key="5">
    <source>
        <dbReference type="ARBA" id="ARBA00011917"/>
    </source>
</evidence>
<dbReference type="Pfam" id="PF16123">
    <property type="entry name" value="HAGH_C"/>
    <property type="match status" value="1"/>
</dbReference>
<organism evidence="11 12">
    <name type="scientific">Steinernema hermaphroditum</name>
    <dbReference type="NCBI Taxonomy" id="289476"/>
    <lineage>
        <taxon>Eukaryota</taxon>
        <taxon>Metazoa</taxon>
        <taxon>Ecdysozoa</taxon>
        <taxon>Nematoda</taxon>
        <taxon>Chromadorea</taxon>
        <taxon>Rhabditida</taxon>
        <taxon>Tylenchina</taxon>
        <taxon>Panagrolaimomorpha</taxon>
        <taxon>Strongyloidoidea</taxon>
        <taxon>Steinernematidae</taxon>
        <taxon>Steinernema</taxon>
    </lineage>
</organism>
<accession>A0AA39LG16</accession>
<keyword evidence="8" id="KW-0862">Zinc</keyword>
<dbReference type="SMART" id="SM00849">
    <property type="entry name" value="Lactamase_B"/>
    <property type="match status" value="1"/>
</dbReference>
<dbReference type="EC" id="3.1.2.6" evidence="5"/>
<dbReference type="EMBL" id="JAUCMV010000005">
    <property type="protein sequence ID" value="KAK0396346.1"/>
    <property type="molecule type" value="Genomic_DNA"/>
</dbReference>
<dbReference type="InterPro" id="IPR036866">
    <property type="entry name" value="RibonucZ/Hydroxyglut_hydro"/>
</dbReference>
<dbReference type="InterPro" id="IPR032282">
    <property type="entry name" value="HAGH_C"/>
</dbReference>
<dbReference type="GO" id="GO:0004416">
    <property type="term" value="F:hydroxyacylglutathione hydrolase activity"/>
    <property type="evidence" value="ECO:0007669"/>
    <property type="project" value="UniProtKB-EC"/>
</dbReference>
<proteinExistence type="inferred from homology"/>
<dbReference type="Pfam" id="PF00753">
    <property type="entry name" value="Lactamase_B"/>
    <property type="match status" value="2"/>
</dbReference>